<evidence type="ECO:0000256" key="1">
    <source>
        <dbReference type="SAM" id="SignalP"/>
    </source>
</evidence>
<organism evidence="3 4">
    <name type="scientific">Luteolibacter arcticus</name>
    <dbReference type="NCBI Taxonomy" id="1581411"/>
    <lineage>
        <taxon>Bacteria</taxon>
        <taxon>Pseudomonadati</taxon>
        <taxon>Verrucomicrobiota</taxon>
        <taxon>Verrucomicrobiia</taxon>
        <taxon>Verrucomicrobiales</taxon>
        <taxon>Verrucomicrobiaceae</taxon>
        <taxon>Luteolibacter</taxon>
    </lineage>
</organism>
<evidence type="ECO:0000259" key="2">
    <source>
        <dbReference type="PROSITE" id="PS50853"/>
    </source>
</evidence>
<accession>A0ABT3GDT5</accession>
<dbReference type="SUPFAM" id="SSF49265">
    <property type="entry name" value="Fibronectin type III"/>
    <property type="match status" value="1"/>
</dbReference>
<dbReference type="InterPro" id="IPR013320">
    <property type="entry name" value="ConA-like_dom_sf"/>
</dbReference>
<gene>
    <name evidence="3" type="ORF">OKA05_04400</name>
</gene>
<dbReference type="RefSeq" id="WP_264485890.1">
    <property type="nucleotide sequence ID" value="NZ_JAPDDT010000001.1"/>
</dbReference>
<keyword evidence="4" id="KW-1185">Reference proteome</keyword>
<dbReference type="Pfam" id="PF00041">
    <property type="entry name" value="fn3"/>
    <property type="match status" value="1"/>
</dbReference>
<feature type="signal peptide" evidence="1">
    <location>
        <begin position="1"/>
        <end position="20"/>
    </location>
</feature>
<dbReference type="CDD" id="cd00063">
    <property type="entry name" value="FN3"/>
    <property type="match status" value="1"/>
</dbReference>
<proteinExistence type="predicted"/>
<reference evidence="3 4" key="1">
    <citation type="submission" date="2022-10" db="EMBL/GenBank/DDBJ databases">
        <title>Luteolibacter arcticus strain CCTCC AB 2014275, whole genome shotgun sequencing project.</title>
        <authorList>
            <person name="Zhao G."/>
            <person name="Shen L."/>
        </authorList>
    </citation>
    <scope>NUCLEOTIDE SEQUENCE [LARGE SCALE GENOMIC DNA]</scope>
    <source>
        <strain evidence="3 4">CCTCC AB 2014275</strain>
    </source>
</reference>
<protein>
    <recommendedName>
        <fullName evidence="2">Fibronectin type-III domain-containing protein</fullName>
    </recommendedName>
</protein>
<dbReference type="InterPro" id="IPR036116">
    <property type="entry name" value="FN3_sf"/>
</dbReference>
<evidence type="ECO:0000313" key="3">
    <source>
        <dbReference type="EMBL" id="MCW1921781.1"/>
    </source>
</evidence>
<feature type="domain" description="Fibronectin type-III" evidence="2">
    <location>
        <begin position="382"/>
        <end position="479"/>
    </location>
</feature>
<dbReference type="PROSITE" id="PS50853">
    <property type="entry name" value="FN3"/>
    <property type="match status" value="1"/>
</dbReference>
<dbReference type="SUPFAM" id="SSF49899">
    <property type="entry name" value="Concanavalin A-like lectins/glucanases"/>
    <property type="match status" value="1"/>
</dbReference>
<dbReference type="Gene3D" id="2.60.40.10">
    <property type="entry name" value="Immunoglobulins"/>
    <property type="match status" value="1"/>
</dbReference>
<name>A0ABT3GDT5_9BACT</name>
<comment type="caution">
    <text evidence="3">The sequence shown here is derived from an EMBL/GenBank/DDBJ whole genome shotgun (WGS) entry which is preliminary data.</text>
</comment>
<dbReference type="InterPro" id="IPR013783">
    <property type="entry name" value="Ig-like_fold"/>
</dbReference>
<dbReference type="Gene3D" id="2.60.120.200">
    <property type="match status" value="1"/>
</dbReference>
<dbReference type="SMART" id="SM00060">
    <property type="entry name" value="FN3"/>
    <property type="match status" value="2"/>
</dbReference>
<evidence type="ECO:0000313" key="4">
    <source>
        <dbReference type="Proteomes" id="UP001320876"/>
    </source>
</evidence>
<dbReference type="Proteomes" id="UP001320876">
    <property type="component" value="Unassembled WGS sequence"/>
</dbReference>
<dbReference type="EMBL" id="JAPDDT010000001">
    <property type="protein sequence ID" value="MCW1921781.1"/>
    <property type="molecule type" value="Genomic_DNA"/>
</dbReference>
<keyword evidence="1" id="KW-0732">Signal</keyword>
<feature type="chain" id="PRO_5046195974" description="Fibronectin type-III domain-containing protein" evidence="1">
    <location>
        <begin position="21"/>
        <end position="834"/>
    </location>
</feature>
<dbReference type="InterPro" id="IPR003961">
    <property type="entry name" value="FN3_dom"/>
</dbReference>
<sequence>MNSKLTTLLALAASASVANADILIQELFDNISSGNASLNVAAGTATSVGLTGNWATNGSTNINTANNFNVNGSLPGLAPDGGALGGVWNGTGSYSTSIYATRQLATPVNFAAERTIFFSVRLNNPGDTAMGVGLASGSATSSSFVGAGFSWNNAVAIGQTLNQAGNSPYISHGALDQQSGAYGIRAYESGNPVNAHGLLVGRIKIHATDPDEIHIKRYAPNQTIDNNLTAIVWSASSTVSSSMSATHLLLWMNGQGSGELDAIRFGDTWTDVTGVTLASMEQPAMSSAAVASITASGAQASANLFVTPSDVTLYWDSADRGTDAGSWTFSNLLGTQAVGPVTGSITSLAPDTRYYYRFRAVNTAADPDLEGWSEENRSFVTPPTGLSVADLEAVASAAYEVDLFWSDTFATETGFTIQRSPAGANTWATVATVPANATHHLDSLSGLVENTSYDYRVIVVNGSGTSDPSNVSTTTTLGILPLETKLLINFDGTLEGTTYTLGEDEVDATGSFKANGAPIVSSGIATLNPGAENGLDGFDINPTSLGDLRAKNWVAEAVVTYTSSNSITTSPYLIDVQGDTNFRLRSETDPNVLQLFYYNGTTAQRSFSALPPNGVKVHLALVWDAIASRLTGYVNGVSVGSLSSGPFARPDQTTLSFGYFGRTNFEGKGIDGTLDAVAFQTGTATFNPETGFVILPETQNFAAWIGGYEVGELDGFEEDADGDGLNNGLEAFLGTDPSVATPAALTQVSTNGTVTTFTHPQATTALSDVTGSYEWSQDLTTWYAGDGVEGPGGGLTVNIPTVSPVEGIATVTATASQPMDKVFFRLKAGQSLPE</sequence>